<name>A0AC35U114_9BILA</name>
<organism evidence="1 2">
    <name type="scientific">Rhabditophanes sp. KR3021</name>
    <dbReference type="NCBI Taxonomy" id="114890"/>
    <lineage>
        <taxon>Eukaryota</taxon>
        <taxon>Metazoa</taxon>
        <taxon>Ecdysozoa</taxon>
        <taxon>Nematoda</taxon>
        <taxon>Chromadorea</taxon>
        <taxon>Rhabditida</taxon>
        <taxon>Tylenchina</taxon>
        <taxon>Panagrolaimomorpha</taxon>
        <taxon>Strongyloidoidea</taxon>
        <taxon>Alloionematidae</taxon>
        <taxon>Rhabditophanes</taxon>
    </lineage>
</organism>
<protein>
    <submittedName>
        <fullName evidence="2">Adenylyltransferase and sulfurtransferase MOCS3 homolog Adenylyltransferase Sulfurtransferase</fullName>
    </submittedName>
</protein>
<dbReference type="WBParaSite" id="RSKR_0000652900.1">
    <property type="protein sequence ID" value="RSKR_0000652900.1"/>
    <property type="gene ID" value="RSKR_0000652900"/>
</dbReference>
<sequence length="691" mass="76972">MEANEVDNNNRRDDYYRLTKEDAYRARSAYKLLQIDEKFGIFKDVVTVVDLCAAPGSWTQVCVDKLAEVASHPVAQHLDILKRVKIIGVDIQPMAKIIGADLIQGDITSTETMGQIIKEAKGRVDLVLCDGACDKTGIIQFDQILQADLLSAALSMAALILVPGGAFVSKIFVSDNVNFIKAQCELLFKEVHIFKPDSSRHDSAEHFVICKNFEQIAGYKPNLSSIAHNADYDWRTKDLVGINRKIVPFMAAGDMKGWDESRSMLCTEGTDIHHLLDEAHIFGKEVYQFPTAEELHEFFTCLNKEHIQRYSRQLILKDFGIEAQRKLINSSILVVGGGGLGCPVAVYLAAAGVGRIGIADHDGVSIDNLHRQFAHKETNVGLNKSESLKQFIRDLNSTVQVDTFDVSISAKNVKDICEGYDVIADCSDNVVTRYLLNDAAVLYRKVLISGSALGWDGQLTTYNYSKETPCYRCLLPVPPRPESVTNCSDGGVLGPIVGMIGSMQALEAIKIMAGLEPNYAGKMLVFDGYEGRTRTIKLRGRNGLCVICGNEPTITDLVDYELFCSSKATDKVTSLNVLDDEDRIDVHKYAKNEIDDCLLIDCRPEAEFDICHFNEAHNIPLKKIEKMEIEELKSRFGDKSNVLVICHRGNDSQLAVKYLKDKFVNESIIFKDIIGGYNSWSYEINNNFPVY</sequence>
<evidence type="ECO:0000313" key="2">
    <source>
        <dbReference type="WBParaSite" id="RSKR_0000652900.1"/>
    </source>
</evidence>
<evidence type="ECO:0000313" key="1">
    <source>
        <dbReference type="Proteomes" id="UP000095286"/>
    </source>
</evidence>
<dbReference type="Proteomes" id="UP000095286">
    <property type="component" value="Unplaced"/>
</dbReference>
<proteinExistence type="predicted"/>
<reference evidence="2" key="1">
    <citation type="submission" date="2016-11" db="UniProtKB">
        <authorList>
            <consortium name="WormBaseParasite"/>
        </authorList>
    </citation>
    <scope>IDENTIFICATION</scope>
    <source>
        <strain evidence="2">KR3021</strain>
    </source>
</reference>
<accession>A0AC35U114</accession>